<keyword evidence="7" id="KW-1185">Reference proteome</keyword>
<feature type="domain" description="RNA polymerase sigma-70 region 2" evidence="5">
    <location>
        <begin position="210"/>
        <end position="278"/>
    </location>
</feature>
<evidence type="ECO:0000256" key="1">
    <source>
        <dbReference type="ARBA" id="ARBA00023015"/>
    </source>
</evidence>
<dbReference type="GO" id="GO:0016987">
    <property type="term" value="F:sigma factor activity"/>
    <property type="evidence" value="ECO:0007669"/>
    <property type="project" value="UniProtKB-KW"/>
</dbReference>
<dbReference type="EMBL" id="SJPK01000003">
    <property type="protein sequence ID" value="TWT72914.1"/>
    <property type="molecule type" value="Genomic_DNA"/>
</dbReference>
<dbReference type="AlphaFoldDB" id="A0A5C5YCU1"/>
<evidence type="ECO:0000256" key="3">
    <source>
        <dbReference type="ARBA" id="ARBA00023163"/>
    </source>
</evidence>
<evidence type="ECO:0000256" key="2">
    <source>
        <dbReference type="ARBA" id="ARBA00023082"/>
    </source>
</evidence>
<dbReference type="PANTHER" id="PTHR43133:SF62">
    <property type="entry name" value="RNA POLYMERASE SIGMA FACTOR SIGZ"/>
    <property type="match status" value="1"/>
</dbReference>
<sequence>MELVLVLATDGAVGRQSSQTAPPVCAGVVWSWCLFSRRSEPSVDSVARRLRPSVLVVWSWCLFSRRTEPSVDNVARRLRPSVLVVWSWCLFSRRTEPSVDKVARRLRPSVLAVWSWCSFSRRTEPSVDKVARRLRPSVLAVWSWCLFSRRTEPSVDYVGSYGRDRLVKLTGMNASRSEPESTPNATVPDAAEAALIDAIQAGDESAWRSLIDQYEGRLLAYVLRRLNDRSVSEDIVQETLVGFLVSLPNYDRRRRLENYLFSICGYKLTDHLRKTGRRPTLPLYGRGGGTGSGGSELPIPGRARGASSIARSAERMELEQRVVSAAIADQIDHWRESGNYTKLQAIELLFVAGRGNSEVAERLDLTQQQVANLKSDFLARIKAIIARQELDAGVFPELNEPC</sequence>
<feature type="compositionally biased region" description="Gly residues" evidence="4">
    <location>
        <begin position="285"/>
        <end position="294"/>
    </location>
</feature>
<keyword evidence="3" id="KW-0804">Transcription</keyword>
<keyword evidence="2" id="KW-0731">Sigma factor</keyword>
<dbReference type="InterPro" id="IPR039425">
    <property type="entry name" value="RNA_pol_sigma-70-like"/>
</dbReference>
<name>A0A5C5YCU1_9BACT</name>
<reference evidence="6 7" key="1">
    <citation type="submission" date="2019-02" db="EMBL/GenBank/DDBJ databases">
        <title>Deep-cultivation of Planctomycetes and their phenomic and genomic characterization uncovers novel biology.</title>
        <authorList>
            <person name="Wiegand S."/>
            <person name="Jogler M."/>
            <person name="Boedeker C."/>
            <person name="Pinto D."/>
            <person name="Vollmers J."/>
            <person name="Rivas-Marin E."/>
            <person name="Kohn T."/>
            <person name="Peeters S.H."/>
            <person name="Heuer A."/>
            <person name="Rast P."/>
            <person name="Oberbeckmann S."/>
            <person name="Bunk B."/>
            <person name="Jeske O."/>
            <person name="Meyerdierks A."/>
            <person name="Storesund J.E."/>
            <person name="Kallscheuer N."/>
            <person name="Luecker S."/>
            <person name="Lage O.M."/>
            <person name="Pohl T."/>
            <person name="Merkel B.J."/>
            <person name="Hornburger P."/>
            <person name="Mueller R.-W."/>
            <person name="Bruemmer F."/>
            <person name="Labrenz M."/>
            <person name="Spormann A.M."/>
            <person name="Op Den Camp H."/>
            <person name="Overmann J."/>
            <person name="Amann R."/>
            <person name="Jetten M.S.M."/>
            <person name="Mascher T."/>
            <person name="Medema M.H."/>
            <person name="Devos D.P."/>
            <person name="Kaster A.-K."/>
            <person name="Ovreas L."/>
            <person name="Rohde M."/>
            <person name="Galperin M.Y."/>
            <person name="Jogler C."/>
        </authorList>
    </citation>
    <scope>NUCLEOTIDE SEQUENCE [LARGE SCALE GENOMIC DNA]</scope>
    <source>
        <strain evidence="6 7">CA85</strain>
    </source>
</reference>
<organism evidence="6 7">
    <name type="scientific">Allorhodopirellula solitaria</name>
    <dbReference type="NCBI Taxonomy" id="2527987"/>
    <lineage>
        <taxon>Bacteria</taxon>
        <taxon>Pseudomonadati</taxon>
        <taxon>Planctomycetota</taxon>
        <taxon>Planctomycetia</taxon>
        <taxon>Pirellulales</taxon>
        <taxon>Pirellulaceae</taxon>
        <taxon>Allorhodopirellula</taxon>
    </lineage>
</organism>
<dbReference type="SUPFAM" id="SSF88946">
    <property type="entry name" value="Sigma2 domain of RNA polymerase sigma factors"/>
    <property type="match status" value="1"/>
</dbReference>
<feature type="region of interest" description="Disordered" evidence="4">
    <location>
        <begin position="279"/>
        <end position="300"/>
    </location>
</feature>
<dbReference type="Proteomes" id="UP000318053">
    <property type="component" value="Unassembled WGS sequence"/>
</dbReference>
<comment type="caution">
    <text evidence="6">The sequence shown here is derived from an EMBL/GenBank/DDBJ whole genome shotgun (WGS) entry which is preliminary data.</text>
</comment>
<accession>A0A5C5YCU1</accession>
<evidence type="ECO:0000256" key="4">
    <source>
        <dbReference type="SAM" id="MobiDB-lite"/>
    </source>
</evidence>
<evidence type="ECO:0000313" key="6">
    <source>
        <dbReference type="EMBL" id="TWT72914.1"/>
    </source>
</evidence>
<dbReference type="InterPro" id="IPR014284">
    <property type="entry name" value="RNA_pol_sigma-70_dom"/>
</dbReference>
<gene>
    <name evidence="6" type="ORF">CA85_13750</name>
</gene>
<proteinExistence type="predicted"/>
<dbReference type="InterPro" id="IPR013325">
    <property type="entry name" value="RNA_pol_sigma_r2"/>
</dbReference>
<dbReference type="NCBIfam" id="TIGR02937">
    <property type="entry name" value="sigma70-ECF"/>
    <property type="match status" value="1"/>
</dbReference>
<dbReference type="InterPro" id="IPR007627">
    <property type="entry name" value="RNA_pol_sigma70_r2"/>
</dbReference>
<dbReference type="Gene3D" id="1.10.1740.10">
    <property type="match status" value="1"/>
</dbReference>
<protein>
    <submittedName>
        <fullName evidence="6">RNA polymerase sigma factor</fullName>
    </submittedName>
</protein>
<dbReference type="GO" id="GO:0006352">
    <property type="term" value="P:DNA-templated transcription initiation"/>
    <property type="evidence" value="ECO:0007669"/>
    <property type="project" value="InterPro"/>
</dbReference>
<dbReference type="PANTHER" id="PTHR43133">
    <property type="entry name" value="RNA POLYMERASE ECF-TYPE SIGMA FACTO"/>
    <property type="match status" value="1"/>
</dbReference>
<dbReference type="Pfam" id="PF04542">
    <property type="entry name" value="Sigma70_r2"/>
    <property type="match status" value="1"/>
</dbReference>
<evidence type="ECO:0000259" key="5">
    <source>
        <dbReference type="Pfam" id="PF04542"/>
    </source>
</evidence>
<keyword evidence="1" id="KW-0805">Transcription regulation</keyword>
<evidence type="ECO:0000313" key="7">
    <source>
        <dbReference type="Proteomes" id="UP000318053"/>
    </source>
</evidence>